<evidence type="ECO:0000313" key="3">
    <source>
        <dbReference type="EMBL" id="QEV32635.1"/>
    </source>
</evidence>
<evidence type="ECO:0000256" key="1">
    <source>
        <dbReference type="SAM" id="MobiDB-lite"/>
    </source>
</evidence>
<feature type="compositionally biased region" description="Low complexity" evidence="1">
    <location>
        <begin position="75"/>
        <end position="85"/>
    </location>
</feature>
<keyword evidence="4" id="KW-1185">Reference proteome</keyword>
<keyword evidence="2" id="KW-1133">Transmembrane helix</keyword>
<evidence type="ECO:0008006" key="5">
    <source>
        <dbReference type="Google" id="ProtNLM"/>
    </source>
</evidence>
<feature type="region of interest" description="Disordered" evidence="1">
    <location>
        <begin position="28"/>
        <end position="52"/>
    </location>
</feature>
<name>A0ABX6BCL4_9ACTN</name>
<gene>
    <name evidence="3" type="ORF">CP977_10975</name>
</gene>
<reference evidence="3 4" key="1">
    <citation type="submission" date="2017-09" db="EMBL/GenBank/DDBJ databases">
        <authorList>
            <person name="Lee N."/>
            <person name="Cho B.-K."/>
        </authorList>
    </citation>
    <scope>NUCLEOTIDE SEQUENCE [LARGE SCALE GENOMIC DNA]</scope>
    <source>
        <strain evidence="3 4">ATCC 19740</strain>
    </source>
</reference>
<organism evidence="3 4">
    <name type="scientific">Streptomyces cinereoruber</name>
    <dbReference type="NCBI Taxonomy" id="67260"/>
    <lineage>
        <taxon>Bacteria</taxon>
        <taxon>Bacillati</taxon>
        <taxon>Actinomycetota</taxon>
        <taxon>Actinomycetes</taxon>
        <taxon>Kitasatosporales</taxon>
        <taxon>Streptomycetaceae</taxon>
        <taxon>Streptomyces</taxon>
    </lineage>
</organism>
<evidence type="ECO:0000313" key="4">
    <source>
        <dbReference type="Proteomes" id="UP000326029"/>
    </source>
</evidence>
<feature type="transmembrane region" description="Helical" evidence="2">
    <location>
        <begin position="56"/>
        <end position="75"/>
    </location>
</feature>
<sequence length="187" mass="19556">MEEALRAALTRGARPEVEPAALAAFRAARRAAPPTRRRDDWTPVADRRRGGRPLRAVLAGLFASVTLGGVALAAGDLPDLLGDRPLPAPTRPADPTTPGVLVPHPPPVRPEPRPRPSRAVPPEAEEPDREAPGRGEENGNGPGRGRGADRGTKNGWQKDGRTARPAEKPGKGPDPAGSTGPTGPARR</sequence>
<feature type="region of interest" description="Disordered" evidence="1">
    <location>
        <begin position="75"/>
        <end position="187"/>
    </location>
</feature>
<accession>A0ABX6BCL4</accession>
<keyword evidence="2" id="KW-0472">Membrane</keyword>
<dbReference type="EMBL" id="CP023693">
    <property type="protein sequence ID" value="QEV32635.1"/>
    <property type="molecule type" value="Genomic_DNA"/>
</dbReference>
<dbReference type="Proteomes" id="UP000326029">
    <property type="component" value="Chromosome"/>
</dbReference>
<keyword evidence="2" id="KW-0812">Transmembrane</keyword>
<feature type="compositionally biased region" description="Basic and acidic residues" evidence="1">
    <location>
        <begin position="36"/>
        <end position="48"/>
    </location>
</feature>
<protein>
    <recommendedName>
        <fullName evidence="5">Translation initiation factor IF-2</fullName>
    </recommendedName>
</protein>
<feature type="compositionally biased region" description="Basic and acidic residues" evidence="1">
    <location>
        <begin position="146"/>
        <end position="171"/>
    </location>
</feature>
<proteinExistence type="predicted"/>
<evidence type="ECO:0000256" key="2">
    <source>
        <dbReference type="SAM" id="Phobius"/>
    </source>
</evidence>
<feature type="compositionally biased region" description="Low complexity" evidence="1">
    <location>
        <begin position="93"/>
        <end position="102"/>
    </location>
</feature>